<dbReference type="OMA" id="TIWITSY"/>
<keyword evidence="3" id="KW-1185">Reference proteome</keyword>
<accession>D2VDK9</accession>
<dbReference type="EMBL" id="GG738865">
    <property type="protein sequence ID" value="EFC45018.1"/>
    <property type="molecule type" value="Genomic_DNA"/>
</dbReference>
<dbReference type="KEGG" id="ngr:NAEGRDRAFT_66955"/>
<gene>
    <name evidence="2" type="ORF">NAEGRDRAFT_66955</name>
</gene>
<dbReference type="RefSeq" id="XP_002677762.1">
    <property type="nucleotide sequence ID" value="XM_002677716.1"/>
</dbReference>
<keyword evidence="1" id="KW-1133">Transmembrane helix</keyword>
<dbReference type="InterPro" id="IPR029787">
    <property type="entry name" value="Nucleotide_cyclase"/>
</dbReference>
<keyword evidence="1" id="KW-0472">Membrane</keyword>
<evidence type="ECO:0000256" key="1">
    <source>
        <dbReference type="SAM" id="Phobius"/>
    </source>
</evidence>
<dbReference type="Gene3D" id="3.30.70.1230">
    <property type="entry name" value="Nucleotide cyclase"/>
    <property type="match status" value="1"/>
</dbReference>
<reference evidence="2 3" key="1">
    <citation type="journal article" date="2010" name="Cell">
        <title>The genome of Naegleria gruberi illuminates early eukaryotic versatility.</title>
        <authorList>
            <person name="Fritz-Laylin L.K."/>
            <person name="Prochnik S.E."/>
            <person name="Ginger M.L."/>
            <person name="Dacks J.B."/>
            <person name="Carpenter M.L."/>
            <person name="Field M.C."/>
            <person name="Kuo A."/>
            <person name="Paredez A."/>
            <person name="Chapman J."/>
            <person name="Pham J."/>
            <person name="Shu S."/>
            <person name="Neupane R."/>
            <person name="Cipriano M."/>
            <person name="Mancuso J."/>
            <person name="Tu H."/>
            <person name="Salamov A."/>
            <person name="Lindquist E."/>
            <person name="Shapiro H."/>
            <person name="Lucas S."/>
            <person name="Grigoriev I.V."/>
            <person name="Cande W.Z."/>
            <person name="Fulton C."/>
            <person name="Rokhsar D.S."/>
            <person name="Dawson S.C."/>
        </authorList>
    </citation>
    <scope>NUCLEOTIDE SEQUENCE [LARGE SCALE GENOMIC DNA]</scope>
    <source>
        <strain evidence="2 3">NEG-M</strain>
    </source>
</reference>
<feature type="transmembrane region" description="Helical" evidence="1">
    <location>
        <begin position="62"/>
        <end position="87"/>
    </location>
</feature>
<evidence type="ECO:0000313" key="3">
    <source>
        <dbReference type="Proteomes" id="UP000006671"/>
    </source>
</evidence>
<dbReference type="InParanoid" id="D2VDK9"/>
<dbReference type="Proteomes" id="UP000006671">
    <property type="component" value="Unassembled WGS sequence"/>
</dbReference>
<protein>
    <submittedName>
        <fullName evidence="2">Predicted protein</fullName>
    </submittedName>
</protein>
<dbReference type="GeneID" id="8850240"/>
<keyword evidence="1" id="KW-0812">Transmembrane</keyword>
<dbReference type="VEuPathDB" id="AmoebaDB:NAEGRDRAFT_66955"/>
<organism evidence="3">
    <name type="scientific">Naegleria gruberi</name>
    <name type="common">Amoeba</name>
    <dbReference type="NCBI Taxonomy" id="5762"/>
    <lineage>
        <taxon>Eukaryota</taxon>
        <taxon>Discoba</taxon>
        <taxon>Heterolobosea</taxon>
        <taxon>Tetramitia</taxon>
        <taxon>Eutetramitia</taxon>
        <taxon>Vahlkampfiidae</taxon>
        <taxon>Naegleria</taxon>
    </lineage>
</organism>
<feature type="transmembrane region" description="Helical" evidence="1">
    <location>
        <begin position="405"/>
        <end position="429"/>
    </location>
</feature>
<name>D2VDK9_NAEGR</name>
<dbReference type="OrthoDB" id="10256417at2759"/>
<dbReference type="SUPFAM" id="SSF55073">
    <property type="entry name" value="Nucleotide cyclase"/>
    <property type="match status" value="1"/>
</dbReference>
<proteinExistence type="predicted"/>
<dbReference type="AlphaFoldDB" id="D2VDK9"/>
<evidence type="ECO:0000313" key="2">
    <source>
        <dbReference type="EMBL" id="EFC45018.1"/>
    </source>
</evidence>
<sequence length="855" mass="96474">MVVTNRVVPQQSTTSETELSFSKSAKYVQNNNLQNMFPEDDSGGQDYDDGYSSSDRGCCLRFLLSVRLFLIVMIMMVVVTTALTIWITSYTMNEQASLDQVKVIIENMNEKIGGFVNSQLLPAKYVADSIAEDYHNGFVDMAESIQYYLFTRVKQFGVTVTNLCFGEDGNNALYAYSVNADGSLVYVRKPEGSRFIMYKANMTTGEYYPDKVTTNITYVVANTDYYKESMIVHSQYVNGGFGAPYKVINGPISSFWSTPIYRRSDPTSSTNKTRIGFAKINISLAAIAKFLSSVKVMQKGFVIISEYGNDYIIGSSLAVDGVDSKRVKTTEIVSQNAGKMMEKLFKHQQENNIANLTSFQTSLDNGLGNSFLISSAPYTFHNLKWRMTLFFDESEIKKGIIESSWVILGVSIAVAILGILVSILVGWVVTSPFAKLQQDFKNIETLHLSEIQRRSSIFSEPKAIYASLSETIRWLSEIRAFIPDSILNQLDEAKQDTETNTDNANSFTAAAKNSNNNFDTISRRSSNGASDVISIHQHQSHHRNSNHKSSHLFKLGLGMKECSIMYLTIPNLNQNNFDYESGLLQNLISKCLTAISQMCKTCKADLQIKAYNEYVIIFSPSDKSPSSTAIETALKIQTFFNSINDQIQKDDQIALKSCISISSGQMIQGNVGNKQMRYMALVGEVIERAKLLNDFSWYLNVAIICDSRTFTQTQESFITRPTERIWNKEKGQIDTVYEILRKNIVQDDEWLYELEQKKANSKFDAFSSYFSKLFVDDEFDQDDLTKMRKELAEAKRLDPNDVVVMRLEHLISTVQESTTNPNLLYYHSAVAKEFVSFIKPGERLPSALLYSTPEE</sequence>